<dbReference type="AlphaFoldDB" id="A0A0C1QPU3"/>
<evidence type="ECO:0000256" key="1">
    <source>
        <dbReference type="ARBA" id="ARBA00006484"/>
    </source>
</evidence>
<dbReference type="InterPro" id="IPR057326">
    <property type="entry name" value="KR_dom"/>
</dbReference>
<dbReference type="RefSeq" id="WP_038083169.1">
    <property type="nucleotide sequence ID" value="NZ_JHEG04000001.1"/>
</dbReference>
<dbReference type="EMBL" id="JHEG04000001">
    <property type="protein sequence ID" value="KAF3888965.1"/>
    <property type="molecule type" value="Genomic_DNA"/>
</dbReference>
<proteinExistence type="inferred from homology"/>
<dbReference type="PANTHER" id="PTHR48107:SF7">
    <property type="entry name" value="RE15974P"/>
    <property type="match status" value="1"/>
</dbReference>
<comment type="similarity">
    <text evidence="1">Belongs to the short-chain dehydrogenases/reductases (SDR) family.</text>
</comment>
<dbReference type="PRINTS" id="PR00080">
    <property type="entry name" value="SDRFAMILY"/>
</dbReference>
<gene>
    <name evidence="5" type="ORF">DA73_0241545</name>
    <name evidence="4" type="ORF">DA73_0400028395</name>
</gene>
<dbReference type="Gene3D" id="3.40.50.720">
    <property type="entry name" value="NAD(P)-binding Rossmann-like Domain"/>
    <property type="match status" value="1"/>
</dbReference>
<dbReference type="PRINTS" id="PR00081">
    <property type="entry name" value="GDHRDH"/>
</dbReference>
<organism evidence="5">
    <name type="scientific">Tolypothrix bouteillei VB521301</name>
    <dbReference type="NCBI Taxonomy" id="1479485"/>
    <lineage>
        <taxon>Bacteria</taxon>
        <taxon>Bacillati</taxon>
        <taxon>Cyanobacteriota</taxon>
        <taxon>Cyanophyceae</taxon>
        <taxon>Nostocales</taxon>
        <taxon>Tolypothrichaceae</taxon>
        <taxon>Tolypothrix</taxon>
    </lineage>
</organism>
<keyword evidence="2" id="KW-0560">Oxidoreductase</keyword>
<evidence type="ECO:0000313" key="5">
    <source>
        <dbReference type="EMBL" id="KIE07549.1"/>
    </source>
</evidence>
<comment type="caution">
    <text evidence="5">The sequence shown here is derived from an EMBL/GenBank/DDBJ whole genome shotgun (WGS) entry which is preliminary data.</text>
</comment>
<name>A0A0C1QPU3_9CYAN</name>
<protein>
    <submittedName>
        <fullName evidence="5">3-ketoacyl-ACP reductase</fullName>
    </submittedName>
    <submittedName>
        <fullName evidence="4">SDR family oxidoreductase</fullName>
    </submittedName>
</protein>
<accession>A0A0C1QPU3</accession>
<dbReference type="PANTHER" id="PTHR48107">
    <property type="entry name" value="NADPH-DEPENDENT ALDEHYDE REDUCTASE-LIKE PROTEIN, CHLOROPLASTIC-RELATED"/>
    <property type="match status" value="1"/>
</dbReference>
<sequence>MSSLQGKVAIVTGSSRGIGRAIAERLGRDGAKVVVTYAGYQNKAEEVVSAIEASGSEAIAVQLNVREIEDVRSLFRKTLDRFGKLDILVNNAAGKNIFQPTAEMTEEEYNSMFDITRGVYFALQEAAKHMADGGRIISISTSGTAMAIPTGGAYAGSKAAIEQFSAGLAKELGVRGITVNTVSPGVTGTDGLVLEQAQVEQLIAQTPLGRLGQPADIADVVAMLISEDARWITGQHIRANGGIV</sequence>
<dbReference type="InterPro" id="IPR002347">
    <property type="entry name" value="SDR_fam"/>
</dbReference>
<evidence type="ECO:0000256" key="2">
    <source>
        <dbReference type="ARBA" id="ARBA00023002"/>
    </source>
</evidence>
<feature type="domain" description="Ketoreductase" evidence="3">
    <location>
        <begin position="7"/>
        <end position="217"/>
    </location>
</feature>
<dbReference type="OrthoDB" id="9785520at2"/>
<dbReference type="EMBL" id="JHEG02000059">
    <property type="protein sequence ID" value="KIE07549.1"/>
    <property type="molecule type" value="Genomic_DNA"/>
</dbReference>
<reference evidence="4" key="2">
    <citation type="submission" date="2019-11" db="EMBL/GenBank/DDBJ databases">
        <title>Improved Assembly of Tolypothrix boutellei genome.</title>
        <authorList>
            <person name="Sarangi A.N."/>
            <person name="Mukherjee M."/>
            <person name="Ghosh S."/>
            <person name="Singh D."/>
            <person name="Das A."/>
            <person name="Kant S."/>
            <person name="Prusty A."/>
            <person name="Tripathy S."/>
        </authorList>
    </citation>
    <scope>NUCLEOTIDE SEQUENCE</scope>
    <source>
        <strain evidence="4">VB521301</strain>
    </source>
</reference>
<dbReference type="Proteomes" id="UP000029738">
    <property type="component" value="Unassembled WGS sequence"/>
</dbReference>
<dbReference type="FunFam" id="3.40.50.720:FF:000084">
    <property type="entry name" value="Short-chain dehydrogenase reductase"/>
    <property type="match status" value="1"/>
</dbReference>
<evidence type="ECO:0000313" key="4">
    <source>
        <dbReference type="EMBL" id="KAF3888965.1"/>
    </source>
</evidence>
<dbReference type="InterPro" id="IPR036291">
    <property type="entry name" value="NAD(P)-bd_dom_sf"/>
</dbReference>
<evidence type="ECO:0000259" key="3">
    <source>
        <dbReference type="SMART" id="SM00822"/>
    </source>
</evidence>
<dbReference type="Pfam" id="PF13561">
    <property type="entry name" value="adh_short_C2"/>
    <property type="match status" value="1"/>
</dbReference>
<dbReference type="SUPFAM" id="SSF51735">
    <property type="entry name" value="NAD(P)-binding Rossmann-fold domains"/>
    <property type="match status" value="1"/>
</dbReference>
<dbReference type="SMART" id="SM00822">
    <property type="entry name" value="PKS_KR"/>
    <property type="match status" value="1"/>
</dbReference>
<dbReference type="GO" id="GO:0016614">
    <property type="term" value="F:oxidoreductase activity, acting on CH-OH group of donors"/>
    <property type="evidence" value="ECO:0007669"/>
    <property type="project" value="UniProtKB-ARBA"/>
</dbReference>
<evidence type="ECO:0000313" key="6">
    <source>
        <dbReference type="Proteomes" id="UP000029738"/>
    </source>
</evidence>
<reference evidence="5" key="1">
    <citation type="journal article" date="2015" name="Genome Announc.">
        <title>Draft Genome Sequence of Tolypothrix boutellei Strain VB521301.</title>
        <authorList>
            <person name="Chandrababunaidu M.M."/>
            <person name="Singh D."/>
            <person name="Sen D."/>
            <person name="Bhan S."/>
            <person name="Das S."/>
            <person name="Gupta A."/>
            <person name="Adhikary S.P."/>
            <person name="Tripathy S."/>
        </authorList>
    </citation>
    <scope>NUCLEOTIDE SEQUENCE</scope>
    <source>
        <strain evidence="5">VB521301</strain>
    </source>
</reference>
<dbReference type="STRING" id="1479485.DA73_0241545"/>
<keyword evidence="6" id="KW-1185">Reference proteome</keyword>